<dbReference type="RefSeq" id="WP_282010361.1">
    <property type="nucleotide sequence ID" value="NZ_OX336137.1"/>
</dbReference>
<keyword evidence="1" id="KW-1133">Transmembrane helix</keyword>
<keyword evidence="1" id="KW-0472">Membrane</keyword>
<proteinExistence type="predicted"/>
<dbReference type="Proteomes" id="UP001157733">
    <property type="component" value="Chromosome"/>
</dbReference>
<name>A0ABN8VX61_9BACT</name>
<evidence type="ECO:0008006" key="4">
    <source>
        <dbReference type="Google" id="ProtNLM"/>
    </source>
</evidence>
<reference evidence="2 3" key="1">
    <citation type="submission" date="2022-09" db="EMBL/GenBank/DDBJ databases">
        <authorList>
            <person name="Kop L."/>
        </authorList>
    </citation>
    <scope>NUCLEOTIDE SEQUENCE [LARGE SCALE GENOMIC DNA]</scope>
    <source>
        <strain evidence="2 3">347</strain>
    </source>
</reference>
<keyword evidence="1" id="KW-0812">Transmembrane</keyword>
<dbReference type="EMBL" id="OX336137">
    <property type="protein sequence ID" value="CAI2717419.1"/>
    <property type="molecule type" value="Genomic_DNA"/>
</dbReference>
<evidence type="ECO:0000313" key="3">
    <source>
        <dbReference type="Proteomes" id="UP001157733"/>
    </source>
</evidence>
<accession>A0ABN8VX61</accession>
<gene>
    <name evidence="2" type="ORF">NSPWAT_0560</name>
</gene>
<feature type="transmembrane region" description="Helical" evidence="1">
    <location>
        <begin position="17"/>
        <end position="36"/>
    </location>
</feature>
<feature type="transmembrane region" description="Helical" evidence="1">
    <location>
        <begin position="48"/>
        <end position="65"/>
    </location>
</feature>
<organism evidence="2 3">
    <name type="scientific">Nitrospina watsonii</name>
    <dbReference type="NCBI Taxonomy" id="1323948"/>
    <lineage>
        <taxon>Bacteria</taxon>
        <taxon>Pseudomonadati</taxon>
        <taxon>Nitrospinota/Tectimicrobiota group</taxon>
        <taxon>Nitrospinota</taxon>
        <taxon>Nitrospinia</taxon>
        <taxon>Nitrospinales</taxon>
        <taxon>Nitrospinaceae</taxon>
        <taxon>Nitrospina</taxon>
    </lineage>
</organism>
<evidence type="ECO:0000313" key="2">
    <source>
        <dbReference type="EMBL" id="CAI2717419.1"/>
    </source>
</evidence>
<feature type="transmembrane region" description="Helical" evidence="1">
    <location>
        <begin position="70"/>
        <end position="89"/>
    </location>
</feature>
<feature type="transmembrane region" description="Helical" evidence="1">
    <location>
        <begin position="101"/>
        <end position="118"/>
    </location>
</feature>
<protein>
    <recommendedName>
        <fullName evidence="4">Transmembrane protein</fullName>
    </recommendedName>
</protein>
<sequence length="121" mass="13579">MTAQPLSATHLKKYRQAGWAFFVFNLLYVGMVYVFLPPFNLGVAEAAGYTALALVLFGALSYFIYKGGKVLTVILIGLYGTRVVFSFYTLTTGEAFEAVPYVLPTTIAAFYMLCRAFWNWR</sequence>
<evidence type="ECO:0000256" key="1">
    <source>
        <dbReference type="SAM" id="Phobius"/>
    </source>
</evidence>
<keyword evidence="3" id="KW-1185">Reference proteome</keyword>